<dbReference type="EMBL" id="CP002299">
    <property type="protein sequence ID" value="ADP80356.1"/>
    <property type="molecule type" value="Genomic_DNA"/>
</dbReference>
<accession>E3J073</accession>
<dbReference type="PANTHER" id="PTHR43441">
    <property type="entry name" value="RIBOSOMAL-PROTEIN-SERINE ACETYLTRANSFERASE"/>
    <property type="match status" value="1"/>
</dbReference>
<evidence type="ECO:0000259" key="1">
    <source>
        <dbReference type="PROSITE" id="PS51186"/>
    </source>
</evidence>
<proteinExistence type="predicted"/>
<reference evidence="2 3" key="1">
    <citation type="submission" date="2010-10" db="EMBL/GenBank/DDBJ databases">
        <title>Complete sequence of Frankia sp. EuI1c.</title>
        <authorList>
            <consortium name="US DOE Joint Genome Institute"/>
            <person name="Lucas S."/>
            <person name="Copeland A."/>
            <person name="Lapidus A."/>
            <person name="Cheng J.-F."/>
            <person name="Bruce D."/>
            <person name="Goodwin L."/>
            <person name="Pitluck S."/>
            <person name="Chertkov O."/>
            <person name="Detter J.C."/>
            <person name="Han C."/>
            <person name="Tapia R."/>
            <person name="Land M."/>
            <person name="Hauser L."/>
            <person name="Jeffries C."/>
            <person name="Kyrpides N."/>
            <person name="Ivanova N."/>
            <person name="Mikhailova N."/>
            <person name="Beauchemin N."/>
            <person name="Sen A."/>
            <person name="Sur S.A."/>
            <person name="Gtari M."/>
            <person name="Wall L."/>
            <person name="Tisa L."/>
            <person name="Woyke T."/>
        </authorList>
    </citation>
    <scope>NUCLEOTIDE SEQUENCE [LARGE SCALE GENOMIC DNA]</scope>
    <source>
        <strain evidence="3">DSM 45817 / CECT 9037 / EuI1c</strain>
    </source>
</reference>
<dbReference type="GO" id="GO:0008999">
    <property type="term" value="F:protein-N-terminal-alanine acetyltransferase activity"/>
    <property type="evidence" value="ECO:0007669"/>
    <property type="project" value="TreeGrafter"/>
</dbReference>
<dbReference type="STRING" id="298654.FraEuI1c_2317"/>
<sequence length="251" mass="28089">MASAMMGRVARLNDLGQPVGEPVEWSGAQAPQARDLVGRWVRLCPLSAAEHARHVVDRLGVHPDLWTYQADDAPGDIVTAGRAISAMTERADTCAFAIVDRASDAFQGRVALLRSQPSVGSIEVGWIIYAPSLQRTRAATEVQYLLMRYAFDDLGYRRYEWKCDSLNQPSRAAATRLGFVEEGTWRNALVVKGRNRDTTWFSITDREWPLVRRGFEAWLADDNFDESGRQRQTLAELRGRRAAGVPTREPA</sequence>
<dbReference type="Proteomes" id="UP000002484">
    <property type="component" value="Chromosome"/>
</dbReference>
<dbReference type="PANTHER" id="PTHR43441:SF2">
    <property type="entry name" value="FAMILY ACETYLTRANSFERASE, PUTATIVE (AFU_ORTHOLOGUE AFUA_7G00850)-RELATED"/>
    <property type="match status" value="1"/>
</dbReference>
<dbReference type="InterPro" id="IPR000182">
    <property type="entry name" value="GNAT_dom"/>
</dbReference>
<protein>
    <submittedName>
        <fullName evidence="2">GCN5-related N-acetyltransferase</fullName>
    </submittedName>
</protein>
<feature type="domain" description="N-acetyltransferase" evidence="1">
    <location>
        <begin position="41"/>
        <end position="197"/>
    </location>
</feature>
<organism evidence="2 3">
    <name type="scientific">Pseudofrankia inefficax (strain DSM 45817 / CECT 9037 / DDB 130130 / EuI1c)</name>
    <name type="common">Frankia inefficax</name>
    <dbReference type="NCBI Taxonomy" id="298654"/>
    <lineage>
        <taxon>Bacteria</taxon>
        <taxon>Bacillati</taxon>
        <taxon>Actinomycetota</taxon>
        <taxon>Actinomycetes</taxon>
        <taxon>Frankiales</taxon>
        <taxon>Frankiaceae</taxon>
        <taxon>Pseudofrankia</taxon>
    </lineage>
</organism>
<dbReference type="InParanoid" id="E3J073"/>
<dbReference type="eggNOG" id="COG1670">
    <property type="taxonomic scope" value="Bacteria"/>
</dbReference>
<name>E3J073_PSEI1</name>
<dbReference type="AlphaFoldDB" id="E3J073"/>
<evidence type="ECO:0000313" key="3">
    <source>
        <dbReference type="Proteomes" id="UP000002484"/>
    </source>
</evidence>
<dbReference type="InterPro" id="IPR051908">
    <property type="entry name" value="Ribosomal_N-acetyltransferase"/>
</dbReference>
<dbReference type="InterPro" id="IPR016181">
    <property type="entry name" value="Acyl_CoA_acyltransferase"/>
</dbReference>
<dbReference type="KEGG" id="fri:FraEuI1c_2317"/>
<evidence type="ECO:0000313" key="2">
    <source>
        <dbReference type="EMBL" id="ADP80356.1"/>
    </source>
</evidence>
<keyword evidence="3" id="KW-1185">Reference proteome</keyword>
<dbReference type="PROSITE" id="PS51186">
    <property type="entry name" value="GNAT"/>
    <property type="match status" value="1"/>
</dbReference>
<dbReference type="FunFam" id="3.40.630.30:FF:000047">
    <property type="entry name" value="Acetyltransferase, GNAT family"/>
    <property type="match status" value="1"/>
</dbReference>
<dbReference type="HOGENOM" id="CLU_013985_1_2_11"/>
<gene>
    <name evidence="2" type="ordered locus">FraEuI1c_2317</name>
</gene>
<dbReference type="Gene3D" id="3.40.630.30">
    <property type="match status" value="1"/>
</dbReference>
<dbReference type="SUPFAM" id="SSF55729">
    <property type="entry name" value="Acyl-CoA N-acyltransferases (Nat)"/>
    <property type="match status" value="1"/>
</dbReference>
<keyword evidence="2" id="KW-0808">Transferase</keyword>
<dbReference type="GO" id="GO:1990189">
    <property type="term" value="F:protein N-terminal-serine acetyltransferase activity"/>
    <property type="evidence" value="ECO:0007669"/>
    <property type="project" value="TreeGrafter"/>
</dbReference>
<dbReference type="Pfam" id="PF13302">
    <property type="entry name" value="Acetyltransf_3"/>
    <property type="match status" value="1"/>
</dbReference>